<organism evidence="4 5">
    <name type="scientific">Aspergillus mulundensis</name>
    <dbReference type="NCBI Taxonomy" id="1810919"/>
    <lineage>
        <taxon>Eukaryota</taxon>
        <taxon>Fungi</taxon>
        <taxon>Dikarya</taxon>
        <taxon>Ascomycota</taxon>
        <taxon>Pezizomycotina</taxon>
        <taxon>Eurotiomycetes</taxon>
        <taxon>Eurotiomycetidae</taxon>
        <taxon>Eurotiales</taxon>
        <taxon>Aspergillaceae</taxon>
        <taxon>Aspergillus</taxon>
        <taxon>Aspergillus subgen. Nidulantes</taxon>
    </lineage>
</organism>
<reference evidence="4 5" key="1">
    <citation type="journal article" date="2018" name="IMA Fungus">
        <title>IMA Genome-F 9: Draft genome sequence of Annulohypoxylon stygium, Aspergillus mulundensis, Berkeleyomyces basicola (syn. Thielaviopsis basicola), Ceratocystis smalleyi, two Cercospora beticola strains, Coleophoma cylindrospora, Fusarium fracticaudum, Phialophora cf. hyalina, and Morchella septimelata.</title>
        <authorList>
            <person name="Wingfield B.D."/>
            <person name="Bills G.F."/>
            <person name="Dong Y."/>
            <person name="Huang W."/>
            <person name="Nel W.J."/>
            <person name="Swalarsk-Parry B.S."/>
            <person name="Vaghefi N."/>
            <person name="Wilken P.M."/>
            <person name="An Z."/>
            <person name="de Beer Z.W."/>
            <person name="De Vos L."/>
            <person name="Chen L."/>
            <person name="Duong T.A."/>
            <person name="Gao Y."/>
            <person name="Hammerbacher A."/>
            <person name="Kikkert J.R."/>
            <person name="Li Y."/>
            <person name="Li H."/>
            <person name="Li K."/>
            <person name="Li Q."/>
            <person name="Liu X."/>
            <person name="Ma X."/>
            <person name="Naidoo K."/>
            <person name="Pethybridge S.J."/>
            <person name="Sun J."/>
            <person name="Steenkamp E.T."/>
            <person name="van der Nest M.A."/>
            <person name="van Wyk S."/>
            <person name="Wingfield M.J."/>
            <person name="Xiong C."/>
            <person name="Yue Q."/>
            <person name="Zhang X."/>
        </authorList>
    </citation>
    <scope>NUCLEOTIDE SEQUENCE [LARGE SCALE GENOMIC DNA]</scope>
    <source>
        <strain evidence="4 5">DSM 5745</strain>
    </source>
</reference>
<dbReference type="PROSITE" id="PS50088">
    <property type="entry name" value="ANK_REPEAT"/>
    <property type="match status" value="3"/>
</dbReference>
<dbReference type="EMBL" id="PVWQ01000005">
    <property type="protein sequence ID" value="RDW81611.1"/>
    <property type="molecule type" value="Genomic_DNA"/>
</dbReference>
<evidence type="ECO:0000313" key="5">
    <source>
        <dbReference type="Proteomes" id="UP000256690"/>
    </source>
</evidence>
<sequence>MPLLELPLEILQAIISQAIIDISWEEFIQLQLVNKVFARQAKVALCCSRARWQFHTWQPLVNDYICARALAANVNEYYAFRTIQSCRDWIAVRQPNGPDLQNICYALSRSAASFYSQPLTDACYGPKTALQEAHARRGGDQTSDSTEHRLSAAACIGNLSLIQTLIDEGADVNAPSDIFGTPLLNAAREGHLPVIRLLLKKGADINRDSIDWTEGEDRNEQFVRKFLIEDIKWTHFSPLGAAAYAGHEETVAFILSPEINLSRSSCSFFHAIIYAAWSGNIPILQTIFSAADFAALPRNLNIKKRVLSTALKGAASGGHLPAMRFLIDNGAPVGLIADRTLEDSPLSYAAAKGQDAAIELLLSRGADINETMSPTPSPLACAVEGMFPRTVALLVDRGAEGRASQCNALVHCEAYCVLRVLLEKGVHQSYPFAAKLALLQAREKERWDFVELLEGYGIVPEGMDELPGWL</sequence>
<dbReference type="PANTHER" id="PTHR24198">
    <property type="entry name" value="ANKYRIN REPEAT AND PROTEIN KINASE DOMAIN-CONTAINING PROTEIN"/>
    <property type="match status" value="1"/>
</dbReference>
<dbReference type="GeneID" id="38115538"/>
<evidence type="ECO:0000313" key="4">
    <source>
        <dbReference type="EMBL" id="RDW81611.1"/>
    </source>
</evidence>
<dbReference type="InterPro" id="IPR036770">
    <property type="entry name" value="Ankyrin_rpt-contain_sf"/>
</dbReference>
<proteinExistence type="predicted"/>
<dbReference type="Pfam" id="PF12796">
    <property type="entry name" value="Ank_2"/>
    <property type="match status" value="2"/>
</dbReference>
<dbReference type="SMART" id="SM00248">
    <property type="entry name" value="ANK"/>
    <property type="match status" value="6"/>
</dbReference>
<dbReference type="PANTHER" id="PTHR24198:SF165">
    <property type="entry name" value="ANKYRIN REPEAT-CONTAINING PROTEIN-RELATED"/>
    <property type="match status" value="1"/>
</dbReference>
<name>A0A3D8S6C0_9EURO</name>
<comment type="caution">
    <text evidence="4">The sequence shown here is derived from an EMBL/GenBank/DDBJ whole genome shotgun (WGS) entry which is preliminary data.</text>
</comment>
<gene>
    <name evidence="4" type="ORF">DSM5745_05168</name>
</gene>
<feature type="repeat" description="ANK" evidence="3">
    <location>
        <begin position="341"/>
        <end position="373"/>
    </location>
</feature>
<evidence type="ECO:0000256" key="1">
    <source>
        <dbReference type="ARBA" id="ARBA00022737"/>
    </source>
</evidence>
<keyword evidence="5" id="KW-1185">Reference proteome</keyword>
<accession>A0A3D8S6C0</accession>
<feature type="repeat" description="ANK" evidence="3">
    <location>
        <begin position="181"/>
        <end position="210"/>
    </location>
</feature>
<dbReference type="Gene3D" id="1.25.40.20">
    <property type="entry name" value="Ankyrin repeat-containing domain"/>
    <property type="match status" value="2"/>
</dbReference>
<evidence type="ECO:0000256" key="3">
    <source>
        <dbReference type="PROSITE-ProRule" id="PRU00023"/>
    </source>
</evidence>
<dbReference type="OrthoDB" id="4772757at2759"/>
<keyword evidence="2 3" id="KW-0040">ANK repeat</keyword>
<dbReference type="Proteomes" id="UP000256690">
    <property type="component" value="Unassembled WGS sequence"/>
</dbReference>
<feature type="repeat" description="ANK" evidence="3">
    <location>
        <begin position="150"/>
        <end position="177"/>
    </location>
</feature>
<evidence type="ECO:0000256" key="2">
    <source>
        <dbReference type="ARBA" id="ARBA00023043"/>
    </source>
</evidence>
<protein>
    <submittedName>
        <fullName evidence="4">Uncharacterized protein</fullName>
    </submittedName>
</protein>
<dbReference type="SUPFAM" id="SSF48403">
    <property type="entry name" value="Ankyrin repeat"/>
    <property type="match status" value="1"/>
</dbReference>
<dbReference type="InterPro" id="IPR002110">
    <property type="entry name" value="Ankyrin_rpt"/>
</dbReference>
<dbReference type="STRING" id="1810919.A0A3D8S6C0"/>
<dbReference type="PROSITE" id="PS50297">
    <property type="entry name" value="ANK_REP_REGION"/>
    <property type="match status" value="2"/>
</dbReference>
<dbReference type="RefSeq" id="XP_026604664.1">
    <property type="nucleotide sequence ID" value="XM_026747184.1"/>
</dbReference>
<dbReference type="AlphaFoldDB" id="A0A3D8S6C0"/>
<keyword evidence="1" id="KW-0677">Repeat</keyword>